<keyword evidence="2" id="KW-1185">Reference proteome</keyword>
<accession>A0ABR7FIV2</accession>
<dbReference type="Pfam" id="PF05973">
    <property type="entry name" value="Gp49"/>
    <property type="match status" value="1"/>
</dbReference>
<gene>
    <name evidence="1" type="ORF">H8S76_23220</name>
</gene>
<dbReference type="InterPro" id="IPR009241">
    <property type="entry name" value="HigB-like"/>
</dbReference>
<protein>
    <submittedName>
        <fullName evidence="1">Type II toxin-antitoxin system RelE/ParE family toxin</fullName>
    </submittedName>
</protein>
<dbReference type="EMBL" id="JACOOU010000014">
    <property type="protein sequence ID" value="MBC5675146.1"/>
    <property type="molecule type" value="Genomic_DNA"/>
</dbReference>
<sequence length="130" mass="15541">MSVLLVRERIYLQKYTVEFYEKVNGECPVEEFLNSLDKKMLAKLLGIIKILEEKGNYLREPYSKHLEEGIYELRGKIGNNITRVLYFFYLDGRIIMTNGFVKKTNKTPKKEILKAKRYQYDYMKRIGEKI</sequence>
<organism evidence="1 2">
    <name type="scientific">Blautia celeris</name>
    <dbReference type="NCBI Taxonomy" id="2763026"/>
    <lineage>
        <taxon>Bacteria</taxon>
        <taxon>Bacillati</taxon>
        <taxon>Bacillota</taxon>
        <taxon>Clostridia</taxon>
        <taxon>Lachnospirales</taxon>
        <taxon>Lachnospiraceae</taxon>
        <taxon>Blautia</taxon>
    </lineage>
</organism>
<reference evidence="1 2" key="1">
    <citation type="submission" date="2020-08" db="EMBL/GenBank/DDBJ databases">
        <title>Genome public.</title>
        <authorList>
            <person name="Liu C."/>
            <person name="Sun Q."/>
        </authorList>
    </citation>
    <scope>NUCLEOTIDE SEQUENCE [LARGE SCALE GENOMIC DNA]</scope>
    <source>
        <strain evidence="1 2">NSJ-34</strain>
    </source>
</reference>
<proteinExistence type="predicted"/>
<evidence type="ECO:0000313" key="2">
    <source>
        <dbReference type="Proteomes" id="UP000654573"/>
    </source>
</evidence>
<name>A0ABR7FIV2_9FIRM</name>
<evidence type="ECO:0000313" key="1">
    <source>
        <dbReference type="EMBL" id="MBC5675146.1"/>
    </source>
</evidence>
<dbReference type="Proteomes" id="UP000654573">
    <property type="component" value="Unassembled WGS sequence"/>
</dbReference>
<comment type="caution">
    <text evidence="1">The sequence shown here is derived from an EMBL/GenBank/DDBJ whole genome shotgun (WGS) entry which is preliminary data.</text>
</comment>